<dbReference type="InterPro" id="IPR055296">
    <property type="entry name" value="SRL2-like"/>
</dbReference>
<dbReference type="AlphaFoldDB" id="A0A6A2ZS90"/>
<gene>
    <name evidence="1" type="ORF">F3Y22_tig00110773pilonHSYRG00059</name>
</gene>
<reference evidence="1" key="1">
    <citation type="submission" date="2019-09" db="EMBL/GenBank/DDBJ databases">
        <title>Draft genome information of white flower Hibiscus syriacus.</title>
        <authorList>
            <person name="Kim Y.-M."/>
        </authorList>
    </citation>
    <scope>NUCLEOTIDE SEQUENCE [LARGE SCALE GENOMIC DNA]</scope>
    <source>
        <strain evidence="1">YM2019G1</strain>
    </source>
</reference>
<protein>
    <submittedName>
        <fullName evidence="1">Uncharacterized protein</fullName>
    </submittedName>
</protein>
<keyword evidence="2" id="KW-1185">Reference proteome</keyword>
<dbReference type="PANTHER" id="PTHR46087:SF9">
    <property type="entry name" value="ARM REPEAT SUPERFAMILY PROTEIN"/>
    <property type="match status" value="1"/>
</dbReference>
<accession>A0A6A2ZS90</accession>
<name>A0A6A2ZS90_HIBSY</name>
<comment type="caution">
    <text evidence="1">The sequence shown here is derived from an EMBL/GenBank/DDBJ whole genome shotgun (WGS) entry which is preliminary data.</text>
</comment>
<dbReference type="Proteomes" id="UP000436088">
    <property type="component" value="Unassembled WGS sequence"/>
</dbReference>
<evidence type="ECO:0000313" key="1">
    <source>
        <dbReference type="EMBL" id="KAE8694794.1"/>
    </source>
</evidence>
<sequence>MILFSSKAFNIPIAYFAKVTLTERMDDPFLRLVEDCKLKAIDSRSVYGSEEDDNLALKTLSQIEITPEQRRESLASEILKRLGISSELELSNTRAQLLSKFLPDDVCPLGAQLPKDALLKAGAEENNSIKEGAQFFSTEDECQTKDNSGLSQGIPEPLDVNQLLDSVLETSYQFGRPSVSTGPDMSYKDIAHHCETLQTGKQQKLSDLMSVHLKQESLINCLSFQNPFDDTKQTGPILEQTDGTNPLKQPFDTLSPRCATEYQNHLQPFSLPTSSPYDNFLKAAGC</sequence>
<dbReference type="PANTHER" id="PTHR46087">
    <property type="entry name" value="PUTATIVE, EXPRESSED-RELATED"/>
    <property type="match status" value="1"/>
</dbReference>
<dbReference type="EMBL" id="VEPZ02001104">
    <property type="protein sequence ID" value="KAE8694794.1"/>
    <property type="molecule type" value="Genomic_DNA"/>
</dbReference>
<organism evidence="1 2">
    <name type="scientific">Hibiscus syriacus</name>
    <name type="common">Rose of Sharon</name>
    <dbReference type="NCBI Taxonomy" id="106335"/>
    <lineage>
        <taxon>Eukaryota</taxon>
        <taxon>Viridiplantae</taxon>
        <taxon>Streptophyta</taxon>
        <taxon>Embryophyta</taxon>
        <taxon>Tracheophyta</taxon>
        <taxon>Spermatophyta</taxon>
        <taxon>Magnoliopsida</taxon>
        <taxon>eudicotyledons</taxon>
        <taxon>Gunneridae</taxon>
        <taxon>Pentapetalae</taxon>
        <taxon>rosids</taxon>
        <taxon>malvids</taxon>
        <taxon>Malvales</taxon>
        <taxon>Malvaceae</taxon>
        <taxon>Malvoideae</taxon>
        <taxon>Hibiscus</taxon>
    </lineage>
</organism>
<evidence type="ECO:0000313" key="2">
    <source>
        <dbReference type="Proteomes" id="UP000436088"/>
    </source>
</evidence>
<proteinExistence type="predicted"/>